<keyword evidence="4" id="KW-0539">Nucleus</keyword>
<protein>
    <recommendedName>
        <fullName evidence="10">P-loop containing nucleoside triphosphate hydrolase protein</fullName>
    </recommendedName>
</protein>
<feature type="compositionally biased region" description="Basic residues" evidence="5">
    <location>
        <begin position="20"/>
        <end position="35"/>
    </location>
</feature>
<keyword evidence="9" id="KW-1185">Reference proteome</keyword>
<feature type="compositionally biased region" description="Acidic residues" evidence="5">
    <location>
        <begin position="490"/>
        <end position="502"/>
    </location>
</feature>
<feature type="compositionally biased region" description="Acidic residues" evidence="5">
    <location>
        <begin position="510"/>
        <end position="544"/>
    </location>
</feature>
<organism evidence="8 9">
    <name type="scientific">Cutaneotrichosporon cavernicola</name>
    <dbReference type="NCBI Taxonomy" id="279322"/>
    <lineage>
        <taxon>Eukaryota</taxon>
        <taxon>Fungi</taxon>
        <taxon>Dikarya</taxon>
        <taxon>Basidiomycota</taxon>
        <taxon>Agaricomycotina</taxon>
        <taxon>Tremellomycetes</taxon>
        <taxon>Trichosporonales</taxon>
        <taxon>Trichosporonaceae</taxon>
        <taxon>Cutaneotrichosporon</taxon>
    </lineage>
</organism>
<keyword evidence="3" id="KW-0342">GTP-binding</keyword>
<feature type="compositionally biased region" description="Acidic residues" evidence="5">
    <location>
        <begin position="555"/>
        <end position="571"/>
    </location>
</feature>
<feature type="compositionally biased region" description="Basic and acidic residues" evidence="5">
    <location>
        <begin position="56"/>
        <end position="90"/>
    </location>
</feature>
<evidence type="ECO:0000256" key="2">
    <source>
        <dbReference type="ARBA" id="ARBA00022741"/>
    </source>
</evidence>
<feature type="region of interest" description="Disordered" evidence="5">
    <location>
        <begin position="1"/>
        <end position="104"/>
    </location>
</feature>
<dbReference type="Pfam" id="PF08701">
    <property type="entry name" value="GN3L_Grn1"/>
    <property type="match status" value="1"/>
</dbReference>
<evidence type="ECO:0008006" key="10">
    <source>
        <dbReference type="Google" id="ProtNLM"/>
    </source>
</evidence>
<dbReference type="InterPro" id="IPR050755">
    <property type="entry name" value="TRAFAC_YlqF/YawG_RiboMat"/>
</dbReference>
<evidence type="ECO:0000256" key="4">
    <source>
        <dbReference type="ARBA" id="ARBA00023242"/>
    </source>
</evidence>
<evidence type="ECO:0000259" key="6">
    <source>
        <dbReference type="Pfam" id="PF03193"/>
    </source>
</evidence>
<accession>A0AA48L808</accession>
<evidence type="ECO:0000313" key="8">
    <source>
        <dbReference type="EMBL" id="BEI93605.1"/>
    </source>
</evidence>
<dbReference type="KEGG" id="ccac:CcaHIS019_0600640"/>
<evidence type="ECO:0000259" key="7">
    <source>
        <dbReference type="Pfam" id="PF08701"/>
    </source>
</evidence>
<evidence type="ECO:0000256" key="1">
    <source>
        <dbReference type="ARBA" id="ARBA00004123"/>
    </source>
</evidence>
<dbReference type="PANTHER" id="PTHR11089:SF30">
    <property type="entry name" value="GUANINE NUCLEOTIDE-BINDING PROTEIN-LIKE 3 HOMOLOG"/>
    <property type="match status" value="1"/>
</dbReference>
<sequence>MPRIRKKTSNRQTTRDRAKITKKVAEHKKKAKRDSKRNPTWKSKKKPDLGVPSSFHLKDQVLAEMADEKRRNAQDKIAAKEAARRARAGEASDDEDTPGISSFKSSVLPREALTGVAPLPVEEDDEVPDLLDSDLPTLQAALDAANIVLEVVDARDIQGGRSAHVEKLVTDSESLVWLVVNKADLVPREALEGWLTALDLPAYAVSAKEGWGIAELLAALNTAAKKVDEFKVALLGLPNVGKSAVANALLGTDKFKVRPGTLASSSKHPAPTTAACAEAELPGGVRVIDTPGWEYVEEEESDEDDEEDEEGDVEMDDEEDDEDEEEAAAAAAKWDALEARVAGDLLRRNLGRVDKVKDVFPLVNYVFARSNPQDLMLKYNVPYFPAGDLQSFLTGLARVNGRVKTRGDPDHDGAARIVLRDWSLSSFPFYTVPPKGAVSTIDQVDNSSVLSQLKTRKEMRASGLVKFRASDVDDREIFLDDDYTAVGGPESEDEDEDGEGFTDADFAGFDGEEEGSDNDEEGSDDEEDGSFVGSDEGEEVELESGSEPSSPSSLEGDELPSDEEEESEEEVPVPSRKRKAPAAPVDVRKKAKTVSFKAKPEPKTAKREVSEVKSILKAKAKADEKPAKKAKVAAPKDTASAKANGTTKPKPVVTAKSKAVSAATNAGFEAYDFSKHF</sequence>
<dbReference type="InterPro" id="IPR010914">
    <property type="entry name" value="RsgA_GTPase_dom"/>
</dbReference>
<dbReference type="RefSeq" id="XP_060458870.1">
    <property type="nucleotide sequence ID" value="XM_060602481.1"/>
</dbReference>
<evidence type="ECO:0000313" key="9">
    <source>
        <dbReference type="Proteomes" id="UP001233271"/>
    </source>
</evidence>
<feature type="region of interest" description="Disordered" evidence="5">
    <location>
        <begin position="296"/>
        <end position="325"/>
    </location>
</feature>
<dbReference type="Gene3D" id="3.40.50.300">
    <property type="entry name" value="P-loop containing nucleotide triphosphate hydrolases"/>
    <property type="match status" value="1"/>
</dbReference>
<feature type="compositionally biased region" description="Basic and acidic residues" evidence="5">
    <location>
        <begin position="598"/>
        <end position="611"/>
    </location>
</feature>
<gene>
    <name evidence="8" type="ORF">CcaverHIS019_0600640</name>
</gene>
<keyword evidence="2" id="KW-0547">Nucleotide-binding</keyword>
<feature type="domain" description="EngC GTPase" evidence="6">
    <location>
        <begin position="170"/>
        <end position="294"/>
    </location>
</feature>
<evidence type="ECO:0000256" key="3">
    <source>
        <dbReference type="ARBA" id="ARBA00023134"/>
    </source>
</evidence>
<dbReference type="InterPro" id="IPR027417">
    <property type="entry name" value="P-loop_NTPase"/>
</dbReference>
<feature type="region of interest" description="Disordered" evidence="5">
    <location>
        <begin position="482"/>
        <end position="654"/>
    </location>
</feature>
<dbReference type="GO" id="GO:0005730">
    <property type="term" value="C:nucleolus"/>
    <property type="evidence" value="ECO:0007669"/>
    <property type="project" value="TreeGrafter"/>
</dbReference>
<dbReference type="PANTHER" id="PTHR11089">
    <property type="entry name" value="GTP-BINDING PROTEIN-RELATED"/>
    <property type="match status" value="1"/>
</dbReference>
<dbReference type="GeneID" id="85497475"/>
<dbReference type="SUPFAM" id="SSF52540">
    <property type="entry name" value="P-loop containing nucleoside triphosphate hydrolases"/>
    <property type="match status" value="1"/>
</dbReference>
<dbReference type="EMBL" id="AP028217">
    <property type="protein sequence ID" value="BEI93605.1"/>
    <property type="molecule type" value="Genomic_DNA"/>
</dbReference>
<dbReference type="Proteomes" id="UP001233271">
    <property type="component" value="Chromosome 6"/>
</dbReference>
<dbReference type="GO" id="GO:0005525">
    <property type="term" value="F:GTP binding"/>
    <property type="evidence" value="ECO:0007669"/>
    <property type="project" value="UniProtKB-KW"/>
</dbReference>
<name>A0AA48L808_9TREE</name>
<feature type="domain" description="Guanine nucleotide-binding protein-like 3 N-terminal" evidence="7">
    <location>
        <begin position="14"/>
        <end position="88"/>
    </location>
</feature>
<reference evidence="8" key="1">
    <citation type="journal article" date="2023" name="BMC Genomics">
        <title>Chromosome-level genome assemblies of Cutaneotrichosporon spp. (Trichosporonales, Basidiomycota) reveal imbalanced evolution between nucleotide sequences and chromosome synteny.</title>
        <authorList>
            <person name="Kobayashi Y."/>
            <person name="Kayamori A."/>
            <person name="Aoki K."/>
            <person name="Shiwa Y."/>
            <person name="Matsutani M."/>
            <person name="Fujita N."/>
            <person name="Sugita T."/>
            <person name="Iwasaki W."/>
            <person name="Tanaka N."/>
            <person name="Takashima M."/>
        </authorList>
    </citation>
    <scope>NUCLEOTIDE SEQUENCE</scope>
    <source>
        <strain evidence="8">HIS019</strain>
    </source>
</reference>
<feature type="compositionally biased region" description="Low complexity" evidence="5">
    <location>
        <begin position="545"/>
        <end position="554"/>
    </location>
</feature>
<dbReference type="AlphaFoldDB" id="A0AA48L808"/>
<dbReference type="GO" id="GO:0003924">
    <property type="term" value="F:GTPase activity"/>
    <property type="evidence" value="ECO:0007669"/>
    <property type="project" value="InterPro"/>
</dbReference>
<comment type="subcellular location">
    <subcellularLocation>
        <location evidence="1">Nucleus</location>
    </subcellularLocation>
</comment>
<dbReference type="InterPro" id="IPR014813">
    <property type="entry name" value="Gnl3_N_dom"/>
</dbReference>
<proteinExistence type="predicted"/>
<dbReference type="Pfam" id="PF03193">
    <property type="entry name" value="RsgA_GTPase"/>
    <property type="match status" value="1"/>
</dbReference>
<evidence type="ECO:0000256" key="5">
    <source>
        <dbReference type="SAM" id="MobiDB-lite"/>
    </source>
</evidence>